<evidence type="ECO:0000313" key="3">
    <source>
        <dbReference type="EMBL" id="KKT36908.1"/>
    </source>
</evidence>
<name>A0A837I7Y9_9BACT</name>
<dbReference type="InterPro" id="IPR011964">
    <property type="entry name" value="YVTN_b-propeller_repeat"/>
</dbReference>
<dbReference type="NCBIfam" id="TIGR02276">
    <property type="entry name" value="beta_rpt_yvtn"/>
    <property type="match status" value="1"/>
</dbReference>
<dbReference type="PANTHER" id="PTHR47197">
    <property type="entry name" value="PROTEIN NIRF"/>
    <property type="match status" value="1"/>
</dbReference>
<comment type="caution">
    <text evidence="3">The sequence shown here is derived from an EMBL/GenBank/DDBJ whole genome shotgun (WGS) entry which is preliminary data.</text>
</comment>
<evidence type="ECO:0000256" key="1">
    <source>
        <dbReference type="ARBA" id="ARBA00022729"/>
    </source>
</evidence>
<protein>
    <submittedName>
        <fullName evidence="3">40-residue YVTN family beta-propeller repeat protein</fullName>
    </submittedName>
</protein>
<evidence type="ECO:0000313" key="4">
    <source>
        <dbReference type="Proteomes" id="UP000033815"/>
    </source>
</evidence>
<dbReference type="InterPro" id="IPR048433">
    <property type="entry name" value="YNCE-like_beta-prop"/>
</dbReference>
<keyword evidence="1" id="KW-0732">Signal</keyword>
<organism evidence="3 4">
    <name type="scientific">Candidatus Nomurabacteria bacterium GW2011_GWB1_44_12</name>
    <dbReference type="NCBI Taxonomy" id="1618748"/>
    <lineage>
        <taxon>Bacteria</taxon>
        <taxon>Candidatus Nomuraibacteriota</taxon>
    </lineage>
</organism>
<dbReference type="PANTHER" id="PTHR47197:SF3">
    <property type="entry name" value="DIHYDRO-HEME D1 DEHYDROGENASE"/>
    <property type="match status" value="1"/>
</dbReference>
<accession>A0A837I7Y9</accession>
<feature type="domain" description="YNCE-like beta-propeller" evidence="2">
    <location>
        <begin position="281"/>
        <end position="351"/>
    </location>
</feature>
<dbReference type="SUPFAM" id="SSF50974">
    <property type="entry name" value="Nitrous oxide reductase, N-terminal domain"/>
    <property type="match status" value="1"/>
</dbReference>
<gene>
    <name evidence="3" type="ORF">UW25_C0004G0236</name>
</gene>
<dbReference type="Gene3D" id="2.130.10.10">
    <property type="entry name" value="YVTN repeat-like/Quinoprotein amine dehydrogenase"/>
    <property type="match status" value="3"/>
</dbReference>
<dbReference type="AlphaFoldDB" id="A0A837I7Y9"/>
<dbReference type="InterPro" id="IPR011045">
    <property type="entry name" value="N2O_reductase_N"/>
</dbReference>
<reference evidence="3 4" key="1">
    <citation type="journal article" date="2015" name="Nature">
        <title>rRNA introns, odd ribosomes, and small enigmatic genomes across a large radiation of phyla.</title>
        <authorList>
            <person name="Brown C.T."/>
            <person name="Hug L.A."/>
            <person name="Thomas B.C."/>
            <person name="Sharon I."/>
            <person name="Castelle C.J."/>
            <person name="Singh A."/>
            <person name="Wilkins M.J."/>
            <person name="Williams K.H."/>
            <person name="Banfield J.F."/>
        </authorList>
    </citation>
    <scope>NUCLEOTIDE SEQUENCE [LARGE SCALE GENOMIC DNA]</scope>
</reference>
<dbReference type="EMBL" id="LCHP01000004">
    <property type="protein sequence ID" value="KKT36908.1"/>
    <property type="molecule type" value="Genomic_DNA"/>
</dbReference>
<evidence type="ECO:0000259" key="2">
    <source>
        <dbReference type="Pfam" id="PF21783"/>
    </source>
</evidence>
<dbReference type="Pfam" id="PF21783">
    <property type="entry name" value="YNCE"/>
    <property type="match status" value="1"/>
</dbReference>
<dbReference type="Proteomes" id="UP000033815">
    <property type="component" value="Unassembled WGS sequence"/>
</dbReference>
<dbReference type="InterPro" id="IPR015943">
    <property type="entry name" value="WD40/YVTN_repeat-like_dom_sf"/>
</dbReference>
<dbReference type="InterPro" id="IPR051200">
    <property type="entry name" value="Host-pathogen_enzymatic-act"/>
</dbReference>
<sequence length="361" mass="39269">MKKILLPAVLIVAIIVSIGVLKLSGFFLPDEKVYVAVEGAGYIAVIDSKKQTRFRTIDLSIEQNDSTLTFAPHNVQVSPDGKSVWATANMDKNRDVDARHLPNEVVVIDPITDSVIKRIPTSPGIFLAHIAFTTDNKYAYVTAQMEGVIYKINASTYTIEKKINTGIDSEPHGIRMSPDGSSAYIAFFKSKGFGILDLKTDTVTVTSLPGTAVQTGVTPDGEYVVVSIFDTKQLAIYNTKTKKMDYLELPADAKGPIQMYPTPDSRFMYLADQGYYFGTPVGTQVYKIDIAAQKIVKEIKVGQGPHGVVVSKDGAFVYVTNILSGKVSVIDTSTDQEISTIWVGKEPNGISAWSKKLGGTP</sequence>
<proteinExistence type="predicted"/>